<dbReference type="Gene3D" id="2.60.120.560">
    <property type="entry name" value="Exo-inulinase, domain 1"/>
    <property type="match status" value="1"/>
</dbReference>
<evidence type="ECO:0000259" key="2">
    <source>
        <dbReference type="Pfam" id="PF06439"/>
    </source>
</evidence>
<name>A0A7G5GSP8_9BACT</name>
<gene>
    <name evidence="3" type="ORF">H3H32_28735</name>
</gene>
<reference evidence="3 4" key="1">
    <citation type="submission" date="2020-07" db="EMBL/GenBank/DDBJ databases">
        <title>Spirosoma foliorum sp. nov., isolated from the leaves on the Nejang mountain Korea, Republic of.</title>
        <authorList>
            <person name="Ho H."/>
            <person name="Lee Y.-J."/>
            <person name="Nurcahyanto D.-A."/>
            <person name="Kim S.-G."/>
        </authorList>
    </citation>
    <scope>NUCLEOTIDE SEQUENCE [LARGE SCALE GENOMIC DNA]</scope>
    <source>
        <strain evidence="3 4">PL0136</strain>
    </source>
</reference>
<dbReference type="Pfam" id="PF06439">
    <property type="entry name" value="3keto-disac_hyd"/>
    <property type="match status" value="1"/>
</dbReference>
<dbReference type="Proteomes" id="UP000515369">
    <property type="component" value="Chromosome"/>
</dbReference>
<feature type="chain" id="PRO_5028998927" evidence="1">
    <location>
        <begin position="22"/>
        <end position="231"/>
    </location>
</feature>
<dbReference type="AlphaFoldDB" id="A0A7G5GSP8"/>
<evidence type="ECO:0000313" key="3">
    <source>
        <dbReference type="EMBL" id="QMW01890.1"/>
    </source>
</evidence>
<feature type="domain" description="3-keto-alpha-glucoside-1,2-lyase/3-keto-2-hydroxy-glucal hydratase" evidence="2">
    <location>
        <begin position="29"/>
        <end position="228"/>
    </location>
</feature>
<dbReference type="RefSeq" id="WP_182459166.1">
    <property type="nucleotide sequence ID" value="NZ_CP059732.1"/>
</dbReference>
<proteinExistence type="predicted"/>
<organism evidence="3 4">
    <name type="scientific">Spirosoma foliorum</name>
    <dbReference type="NCBI Taxonomy" id="2710596"/>
    <lineage>
        <taxon>Bacteria</taxon>
        <taxon>Pseudomonadati</taxon>
        <taxon>Bacteroidota</taxon>
        <taxon>Cytophagia</taxon>
        <taxon>Cytophagales</taxon>
        <taxon>Cytophagaceae</taxon>
        <taxon>Spirosoma</taxon>
    </lineage>
</organism>
<dbReference type="GO" id="GO:0016787">
    <property type="term" value="F:hydrolase activity"/>
    <property type="evidence" value="ECO:0007669"/>
    <property type="project" value="InterPro"/>
</dbReference>
<feature type="signal peptide" evidence="1">
    <location>
        <begin position="1"/>
        <end position="21"/>
    </location>
</feature>
<keyword evidence="4" id="KW-1185">Reference proteome</keyword>
<accession>A0A7G5GSP8</accession>
<evidence type="ECO:0000313" key="4">
    <source>
        <dbReference type="Proteomes" id="UP000515369"/>
    </source>
</evidence>
<sequence>MSLKKITSLLLFSLMASFASAQIGKIPAGFTPIFNGKDLKGWHTSRTSHQGTTGNFYVENGVVTLKQYPYGQGGVLLTDKKYGNFELYLEAKVDSFCNGGIFIRSTESGAAYQVELATPSGLGDLLGERMNVSKGAQAKSIAQVWRPGDWNSFRIRMEGEIPHVTLWVNGQQMWEVTEPVNDFVAGETKGMIGLQAHWSAVYSAAAESFNMANSWKPGAAHRFRNIAIKEL</sequence>
<keyword evidence="1" id="KW-0732">Signal</keyword>
<protein>
    <submittedName>
        <fullName evidence="3">DUF1080 domain-containing protein</fullName>
    </submittedName>
</protein>
<evidence type="ECO:0000256" key="1">
    <source>
        <dbReference type="SAM" id="SignalP"/>
    </source>
</evidence>
<dbReference type="InterPro" id="IPR010496">
    <property type="entry name" value="AL/BT2_dom"/>
</dbReference>
<dbReference type="EMBL" id="CP059732">
    <property type="protein sequence ID" value="QMW01890.1"/>
    <property type="molecule type" value="Genomic_DNA"/>
</dbReference>
<dbReference type="KEGG" id="sfol:H3H32_28735"/>